<feature type="transmembrane region" description="Helical" evidence="6">
    <location>
        <begin position="289"/>
        <end position="308"/>
    </location>
</feature>
<feature type="transmembrane region" description="Helical" evidence="6">
    <location>
        <begin position="93"/>
        <end position="113"/>
    </location>
</feature>
<evidence type="ECO:0000256" key="2">
    <source>
        <dbReference type="ARBA" id="ARBA00008335"/>
    </source>
</evidence>
<proteinExistence type="inferred from homology"/>
<reference evidence="8 9" key="1">
    <citation type="journal article" date="2010" name="Science">
        <title>Genome expansion and gene loss in powdery mildew fungi reveal tradeoffs in extreme parasitism.</title>
        <authorList>
            <person name="Spanu P.D."/>
            <person name="Abbott J.C."/>
            <person name="Amselem J."/>
            <person name="Burgis T.A."/>
            <person name="Soanes D.M."/>
            <person name="Stueber K."/>
            <person name="Ver Loren van Themaat E."/>
            <person name="Brown J.K.M."/>
            <person name="Butcher S.A."/>
            <person name="Gurr S.J."/>
            <person name="Lebrun M.-H."/>
            <person name="Ridout C.J."/>
            <person name="Schulze-Lefert P."/>
            <person name="Talbot N.J."/>
            <person name="Ahmadinejad N."/>
            <person name="Ametz C."/>
            <person name="Barton G.R."/>
            <person name="Benjdia M."/>
            <person name="Bidzinski P."/>
            <person name="Bindschedler L.V."/>
            <person name="Both M."/>
            <person name="Brewer M.T."/>
            <person name="Cadle-Davidson L."/>
            <person name="Cadle-Davidson M.M."/>
            <person name="Collemare J."/>
            <person name="Cramer R."/>
            <person name="Frenkel O."/>
            <person name="Godfrey D."/>
            <person name="Harriman J."/>
            <person name="Hoede C."/>
            <person name="King B.C."/>
            <person name="Klages S."/>
            <person name="Kleemann J."/>
            <person name="Knoll D."/>
            <person name="Koti P.S."/>
            <person name="Kreplak J."/>
            <person name="Lopez-Ruiz F.J."/>
            <person name="Lu X."/>
            <person name="Maekawa T."/>
            <person name="Mahanil S."/>
            <person name="Micali C."/>
            <person name="Milgroom M.G."/>
            <person name="Montana G."/>
            <person name="Noir S."/>
            <person name="O'Connell R.J."/>
            <person name="Oberhaensli S."/>
            <person name="Parlange F."/>
            <person name="Pedersen C."/>
            <person name="Quesneville H."/>
            <person name="Reinhardt R."/>
            <person name="Rott M."/>
            <person name="Sacristan S."/>
            <person name="Schmidt S.M."/>
            <person name="Schoen M."/>
            <person name="Skamnioti P."/>
            <person name="Sommer H."/>
            <person name="Stephens A."/>
            <person name="Takahara H."/>
            <person name="Thordal-Christensen H."/>
            <person name="Vigouroux M."/>
            <person name="Wessling R."/>
            <person name="Wicker T."/>
            <person name="Panstruga R."/>
        </authorList>
    </citation>
    <scope>NUCLEOTIDE SEQUENCE [LARGE SCALE GENOMIC DNA]</scope>
    <source>
        <strain evidence="8">DH14</strain>
    </source>
</reference>
<dbReference type="Pfam" id="PF07690">
    <property type="entry name" value="MFS_1"/>
    <property type="match status" value="1"/>
</dbReference>
<dbReference type="STRING" id="546991.N1JB97"/>
<evidence type="ECO:0000256" key="4">
    <source>
        <dbReference type="ARBA" id="ARBA00022989"/>
    </source>
</evidence>
<evidence type="ECO:0000259" key="7">
    <source>
        <dbReference type="PROSITE" id="PS50850"/>
    </source>
</evidence>
<feature type="transmembrane region" description="Helical" evidence="6">
    <location>
        <begin position="125"/>
        <end position="143"/>
    </location>
</feature>
<feature type="transmembrane region" description="Helical" evidence="6">
    <location>
        <begin position="182"/>
        <end position="201"/>
    </location>
</feature>
<keyword evidence="9" id="KW-1185">Reference proteome</keyword>
<feature type="transmembrane region" description="Helical" evidence="6">
    <location>
        <begin position="368"/>
        <end position="390"/>
    </location>
</feature>
<feature type="transmembrane region" description="Helical" evidence="6">
    <location>
        <begin position="328"/>
        <end position="347"/>
    </location>
</feature>
<sequence length="517" mass="56990">MWMAQQTFNVESAHEGTHIERAPPRNIDGSLNFDWVDENDTRNPFNWSRARKWRITVAVLLVSVLFGLPAGAYGAGNYEMSRVFGIPNEKFPYLYLATTSWNVGAALVPLVFVPLTESSGRRPGYFGAYIVFLLFLIPCALAQNFGTMILCRFFGGGASSVAINIVGGTISDIWKGAEQRSFPLSLFGTTSVVGIALGPFFGGLVTEHLSFRWIYWILLLINGAYLPICWFVLVETRGDIILAQKAKEWRRANPHEDPKYASTEIGISSLQSRLRISCERPIKMLCTEWVVFSQTVWVSFAWGLLFLFQSSIPQTFGKNYGMGQFETSLIQLAISVGAIVATIINPIQDRSYLRSAARSRDGQPIPESRLYSSVPGSLLFTAGIICYGWASYPNIFWFAPLFGVGLVGLGIYSIYLAVVNYLSDSYEKYAASALSAASLGRNAFGAFLPLASPAIYARLGTQWGSSMLGFIALILTLAPVIMILFGENIRKHSPFMKEATFGAEDDKAGENGSARLE</sequence>
<dbReference type="OrthoDB" id="6770063at2759"/>
<protein>
    <submittedName>
        <fullName evidence="8">MFS Transporter/Benomyl/methotrexate resistance protein, Putative MFS Transporter</fullName>
    </submittedName>
</protein>
<dbReference type="InParanoid" id="N1JB97"/>
<dbReference type="InterPro" id="IPR020846">
    <property type="entry name" value="MFS_dom"/>
</dbReference>
<feature type="transmembrane region" description="Helical" evidence="6">
    <location>
        <begin position="55"/>
        <end position="73"/>
    </location>
</feature>
<keyword evidence="5 6" id="KW-0472">Membrane</keyword>
<dbReference type="GO" id="GO:0022857">
    <property type="term" value="F:transmembrane transporter activity"/>
    <property type="evidence" value="ECO:0007669"/>
    <property type="project" value="InterPro"/>
</dbReference>
<feature type="transmembrane region" description="Helical" evidence="6">
    <location>
        <begin position="429"/>
        <end position="451"/>
    </location>
</feature>
<dbReference type="GO" id="GO:0005886">
    <property type="term" value="C:plasma membrane"/>
    <property type="evidence" value="ECO:0007669"/>
    <property type="project" value="TreeGrafter"/>
</dbReference>
<evidence type="ECO:0000313" key="8">
    <source>
        <dbReference type="EMBL" id="CCU75152.1"/>
    </source>
</evidence>
<evidence type="ECO:0000256" key="1">
    <source>
        <dbReference type="ARBA" id="ARBA00004141"/>
    </source>
</evidence>
<evidence type="ECO:0000313" key="9">
    <source>
        <dbReference type="Proteomes" id="UP000015441"/>
    </source>
</evidence>
<feature type="domain" description="Major facilitator superfamily (MFS) profile" evidence="7">
    <location>
        <begin position="55"/>
        <end position="490"/>
    </location>
</feature>
<dbReference type="PANTHER" id="PTHR23502:SF61">
    <property type="entry name" value="MULTIDRUG TRANSPORTER, PUTATIVE (AFU_ORTHOLOGUE AFUA_3G02780)-RELATED"/>
    <property type="match status" value="1"/>
</dbReference>
<comment type="similarity">
    <text evidence="2">Belongs to the major facilitator superfamily.</text>
</comment>
<dbReference type="PANTHER" id="PTHR23502">
    <property type="entry name" value="MAJOR FACILITATOR SUPERFAMILY"/>
    <property type="match status" value="1"/>
</dbReference>
<comment type="subcellular location">
    <subcellularLocation>
        <location evidence="1">Membrane</location>
        <topology evidence="1">Multi-pass membrane protein</topology>
    </subcellularLocation>
</comment>
<dbReference type="PROSITE" id="PS50850">
    <property type="entry name" value="MFS"/>
    <property type="match status" value="1"/>
</dbReference>
<feature type="transmembrane region" description="Helical" evidence="6">
    <location>
        <begin position="396"/>
        <end position="422"/>
    </location>
</feature>
<keyword evidence="3 6" id="KW-0812">Transmembrane</keyword>
<evidence type="ECO:0000256" key="5">
    <source>
        <dbReference type="ARBA" id="ARBA00023136"/>
    </source>
</evidence>
<feature type="transmembrane region" description="Helical" evidence="6">
    <location>
        <begin position="463"/>
        <end position="486"/>
    </location>
</feature>
<evidence type="ECO:0000256" key="3">
    <source>
        <dbReference type="ARBA" id="ARBA00022692"/>
    </source>
</evidence>
<dbReference type="eggNOG" id="KOG0255">
    <property type="taxonomic scope" value="Eukaryota"/>
</dbReference>
<feature type="transmembrane region" description="Helical" evidence="6">
    <location>
        <begin position="213"/>
        <end position="234"/>
    </location>
</feature>
<dbReference type="FunFam" id="1.20.1250.20:FF:000082">
    <property type="entry name" value="MFS multidrug transporter, putative"/>
    <property type="match status" value="1"/>
</dbReference>
<gene>
    <name evidence="8" type="ORF">BGHDH14_bgh01563</name>
</gene>
<evidence type="ECO:0000256" key="6">
    <source>
        <dbReference type="SAM" id="Phobius"/>
    </source>
</evidence>
<dbReference type="InterPro" id="IPR036259">
    <property type="entry name" value="MFS_trans_sf"/>
</dbReference>
<comment type="caution">
    <text evidence="8">The sequence shown here is derived from an EMBL/GenBank/DDBJ whole genome shotgun (WGS) entry which is preliminary data.</text>
</comment>
<dbReference type="InterPro" id="IPR011701">
    <property type="entry name" value="MFS"/>
</dbReference>
<organism evidence="8 9">
    <name type="scientific">Blumeria graminis f. sp. hordei (strain DH14)</name>
    <name type="common">Barley powdery mildew</name>
    <name type="synonym">Oidium monilioides f. sp. hordei</name>
    <dbReference type="NCBI Taxonomy" id="546991"/>
    <lineage>
        <taxon>Eukaryota</taxon>
        <taxon>Fungi</taxon>
        <taxon>Dikarya</taxon>
        <taxon>Ascomycota</taxon>
        <taxon>Pezizomycotina</taxon>
        <taxon>Leotiomycetes</taxon>
        <taxon>Erysiphales</taxon>
        <taxon>Erysiphaceae</taxon>
        <taxon>Blumeria</taxon>
        <taxon>Blumeria hordei</taxon>
    </lineage>
</organism>
<name>N1JB97_BLUG1</name>
<dbReference type="HOGENOM" id="CLU_008455_0_5_1"/>
<dbReference type="Gene3D" id="1.20.1250.20">
    <property type="entry name" value="MFS general substrate transporter like domains"/>
    <property type="match status" value="1"/>
</dbReference>
<keyword evidence="4 6" id="KW-1133">Transmembrane helix</keyword>
<dbReference type="AlphaFoldDB" id="N1JB97"/>
<accession>N1JB97</accession>
<dbReference type="Proteomes" id="UP000015441">
    <property type="component" value="Unassembled WGS sequence"/>
</dbReference>
<dbReference type="SUPFAM" id="SSF103473">
    <property type="entry name" value="MFS general substrate transporter"/>
    <property type="match status" value="1"/>
</dbReference>
<dbReference type="EMBL" id="CAUH01001018">
    <property type="protein sequence ID" value="CCU75152.1"/>
    <property type="molecule type" value="Genomic_DNA"/>
</dbReference>
<feature type="transmembrane region" description="Helical" evidence="6">
    <location>
        <begin position="149"/>
        <end position="170"/>
    </location>
</feature>